<protein>
    <submittedName>
        <fullName evidence="2">Uncharacterized protein</fullName>
    </submittedName>
</protein>
<reference evidence="1 4" key="2">
    <citation type="submission" date="2023-07" db="EMBL/GenBank/DDBJ databases">
        <title>Genomic Encyclopedia of Type Strains, Phase IV (KMG-IV): sequencing the most valuable type-strain genomes for metagenomic binning, comparative biology and taxonomic classification.</title>
        <authorList>
            <person name="Goeker M."/>
        </authorList>
    </citation>
    <scope>NUCLEOTIDE SEQUENCE [LARGE SCALE GENOMIC DNA]</scope>
    <source>
        <strain evidence="1 4">DSM 14432</strain>
    </source>
</reference>
<evidence type="ECO:0000313" key="4">
    <source>
        <dbReference type="Proteomes" id="UP001238601"/>
    </source>
</evidence>
<keyword evidence="4" id="KW-1185">Reference proteome</keyword>
<dbReference type="Proteomes" id="UP001238601">
    <property type="component" value="Unassembled WGS sequence"/>
</dbReference>
<dbReference type="EMBL" id="JAUSWK010000002">
    <property type="protein sequence ID" value="MDQ0566106.1"/>
    <property type="molecule type" value="Genomic_DNA"/>
</dbReference>
<dbReference type="AlphaFoldDB" id="A0A6I4U9Q4"/>
<evidence type="ECO:0000313" key="2">
    <source>
        <dbReference type="EMBL" id="MXP34467.1"/>
    </source>
</evidence>
<dbReference type="EMBL" id="WTYG01000001">
    <property type="protein sequence ID" value="MXP34467.1"/>
    <property type="molecule type" value="Genomic_DNA"/>
</dbReference>
<reference evidence="2 3" key="1">
    <citation type="submission" date="2019-12" db="EMBL/GenBank/DDBJ databases">
        <title>Genomic-based taxomic classification of the family Erythrobacteraceae.</title>
        <authorList>
            <person name="Xu L."/>
        </authorList>
    </citation>
    <scope>NUCLEOTIDE SEQUENCE [LARGE SCALE GENOMIC DNA]</scope>
    <source>
        <strain evidence="2 3">CGMCC 1.8703</strain>
    </source>
</reference>
<accession>A0A6I4U9Q4</accession>
<gene>
    <name evidence="2" type="ORF">GRI55_01630</name>
    <name evidence="1" type="ORF">QOZ97_001639</name>
</gene>
<proteinExistence type="predicted"/>
<name>A0A6I4U9Q4_9SPHN</name>
<dbReference type="Proteomes" id="UP000439914">
    <property type="component" value="Unassembled WGS sequence"/>
</dbReference>
<dbReference type="GeneID" id="93686467"/>
<comment type="caution">
    <text evidence="2">The sequence shown here is derived from an EMBL/GenBank/DDBJ whole genome shotgun (WGS) entry which is preliminary data.</text>
</comment>
<evidence type="ECO:0000313" key="1">
    <source>
        <dbReference type="EMBL" id="MDQ0566106.1"/>
    </source>
</evidence>
<dbReference type="RefSeq" id="WP_160765980.1">
    <property type="nucleotide sequence ID" value="NZ_JAUSWK010000002.1"/>
</dbReference>
<organism evidence="2 3">
    <name type="scientific">Qipengyuania citrea</name>
    <dbReference type="NCBI Taxonomy" id="225971"/>
    <lineage>
        <taxon>Bacteria</taxon>
        <taxon>Pseudomonadati</taxon>
        <taxon>Pseudomonadota</taxon>
        <taxon>Alphaproteobacteria</taxon>
        <taxon>Sphingomonadales</taxon>
        <taxon>Erythrobacteraceae</taxon>
        <taxon>Qipengyuania</taxon>
    </lineage>
</organism>
<sequence>MAEILRRHPQIVCSLAIIRDRNEFTTRSAIRATAIFTITRCPEAVARFSIDHRAFDRTTTRAEILDGIAKRIPADATVIARASRFPQHYLREVFAAGGPLPPADLQLLQRERSDLDIVQLECANSVLEEISAAYRIERAGPGSNILSRSRRAPDESQCVWAAFLCSQCSSHERIALATAWEAWRALERARPLPFGKA</sequence>
<evidence type="ECO:0000313" key="3">
    <source>
        <dbReference type="Proteomes" id="UP000439914"/>
    </source>
</evidence>